<protein>
    <submittedName>
        <fullName evidence="1">Uncharacterized protein</fullName>
    </submittedName>
</protein>
<accession>A0A2J6QQQ2</accession>
<organism evidence="1 2">
    <name type="scientific">Hyaloscypha hepaticicola</name>
    <dbReference type="NCBI Taxonomy" id="2082293"/>
    <lineage>
        <taxon>Eukaryota</taxon>
        <taxon>Fungi</taxon>
        <taxon>Dikarya</taxon>
        <taxon>Ascomycota</taxon>
        <taxon>Pezizomycotina</taxon>
        <taxon>Leotiomycetes</taxon>
        <taxon>Helotiales</taxon>
        <taxon>Hyaloscyphaceae</taxon>
        <taxon>Hyaloscypha</taxon>
    </lineage>
</organism>
<proteinExistence type="predicted"/>
<dbReference type="AlphaFoldDB" id="A0A2J6QQQ2"/>
<gene>
    <name evidence="1" type="ORF">NA56DRAFT_640201</name>
</gene>
<evidence type="ECO:0000313" key="1">
    <source>
        <dbReference type="EMBL" id="PMD28590.1"/>
    </source>
</evidence>
<reference evidence="1 2" key="1">
    <citation type="submission" date="2016-05" db="EMBL/GenBank/DDBJ databases">
        <title>A degradative enzymes factory behind the ericoid mycorrhizal symbiosis.</title>
        <authorList>
            <consortium name="DOE Joint Genome Institute"/>
            <person name="Martino E."/>
            <person name="Morin E."/>
            <person name="Grelet G."/>
            <person name="Kuo A."/>
            <person name="Kohler A."/>
            <person name="Daghino S."/>
            <person name="Barry K."/>
            <person name="Choi C."/>
            <person name="Cichocki N."/>
            <person name="Clum A."/>
            <person name="Copeland A."/>
            <person name="Hainaut M."/>
            <person name="Haridas S."/>
            <person name="Labutti K."/>
            <person name="Lindquist E."/>
            <person name="Lipzen A."/>
            <person name="Khouja H.-R."/>
            <person name="Murat C."/>
            <person name="Ohm R."/>
            <person name="Olson A."/>
            <person name="Spatafora J."/>
            <person name="Veneault-Fourrey C."/>
            <person name="Henrissat B."/>
            <person name="Grigoriev I."/>
            <person name="Martin F."/>
            <person name="Perotto S."/>
        </authorList>
    </citation>
    <scope>NUCLEOTIDE SEQUENCE [LARGE SCALE GENOMIC DNA]</scope>
    <source>
        <strain evidence="1 2">UAMH 7357</strain>
    </source>
</reference>
<sequence length="51" mass="5834">MRRVIYLACCVCVSVCIVVPTTFATEFSVRWRWSLLSASPLLSFLRIRIGI</sequence>
<dbReference type="Proteomes" id="UP000235672">
    <property type="component" value="Unassembled WGS sequence"/>
</dbReference>
<name>A0A2J6QQQ2_9HELO</name>
<dbReference type="EMBL" id="KZ613464">
    <property type="protein sequence ID" value="PMD28590.1"/>
    <property type="molecule type" value="Genomic_DNA"/>
</dbReference>
<keyword evidence="2" id="KW-1185">Reference proteome</keyword>
<evidence type="ECO:0000313" key="2">
    <source>
        <dbReference type="Proteomes" id="UP000235672"/>
    </source>
</evidence>